<dbReference type="Proteomes" id="UP001595791">
    <property type="component" value="Unassembled WGS sequence"/>
</dbReference>
<dbReference type="RefSeq" id="WP_378163789.1">
    <property type="nucleotide sequence ID" value="NZ_JBHSBU010000001.1"/>
</dbReference>
<comment type="caution">
    <text evidence="2">The sequence shown here is derived from an EMBL/GenBank/DDBJ whole genome shotgun (WGS) entry which is preliminary data.</text>
</comment>
<evidence type="ECO:0000313" key="3">
    <source>
        <dbReference type="Proteomes" id="UP001595791"/>
    </source>
</evidence>
<feature type="region of interest" description="Disordered" evidence="1">
    <location>
        <begin position="1"/>
        <end position="23"/>
    </location>
</feature>
<evidence type="ECO:0000313" key="2">
    <source>
        <dbReference type="EMBL" id="MFC4159723.1"/>
    </source>
</evidence>
<organism evidence="2 3">
    <name type="scientific">Chitinimonas lacunae</name>
    <dbReference type="NCBI Taxonomy" id="1963018"/>
    <lineage>
        <taxon>Bacteria</taxon>
        <taxon>Pseudomonadati</taxon>
        <taxon>Pseudomonadota</taxon>
        <taxon>Betaproteobacteria</taxon>
        <taxon>Neisseriales</taxon>
        <taxon>Chitinibacteraceae</taxon>
        <taxon>Chitinimonas</taxon>
    </lineage>
</organism>
<gene>
    <name evidence="2" type="ORF">ACFOW7_10225</name>
</gene>
<accession>A0ABV8MNI0</accession>
<name>A0ABV8MNI0_9NEIS</name>
<keyword evidence="3" id="KW-1185">Reference proteome</keyword>
<reference evidence="3" key="1">
    <citation type="journal article" date="2019" name="Int. J. Syst. Evol. Microbiol.">
        <title>The Global Catalogue of Microorganisms (GCM) 10K type strain sequencing project: providing services to taxonomists for standard genome sequencing and annotation.</title>
        <authorList>
            <consortium name="The Broad Institute Genomics Platform"/>
            <consortium name="The Broad Institute Genome Sequencing Center for Infectious Disease"/>
            <person name="Wu L."/>
            <person name="Ma J."/>
        </authorList>
    </citation>
    <scope>NUCLEOTIDE SEQUENCE [LARGE SCALE GENOMIC DNA]</scope>
    <source>
        <strain evidence="3">LMG 29894</strain>
    </source>
</reference>
<feature type="compositionally biased region" description="Polar residues" evidence="1">
    <location>
        <begin position="10"/>
        <end position="20"/>
    </location>
</feature>
<protein>
    <submittedName>
        <fullName evidence="2">Uncharacterized protein</fullName>
    </submittedName>
</protein>
<dbReference type="EMBL" id="JBHSBU010000001">
    <property type="protein sequence ID" value="MFC4159723.1"/>
    <property type="molecule type" value="Genomic_DNA"/>
</dbReference>
<proteinExistence type="predicted"/>
<sequence length="42" mass="4825">MSDEWVLEKASTQQTPQEASITDRRHASLRMIERTQAHGLLC</sequence>
<evidence type="ECO:0000256" key="1">
    <source>
        <dbReference type="SAM" id="MobiDB-lite"/>
    </source>
</evidence>